<feature type="compositionally biased region" description="Polar residues" evidence="1">
    <location>
        <begin position="141"/>
        <end position="152"/>
    </location>
</feature>
<feature type="compositionally biased region" description="Low complexity" evidence="1">
    <location>
        <begin position="1"/>
        <end position="17"/>
    </location>
</feature>
<dbReference type="KEGG" id="kla:KLLA0_A02541g"/>
<feature type="transmembrane region" description="Helical" evidence="2">
    <location>
        <begin position="446"/>
        <end position="466"/>
    </location>
</feature>
<dbReference type="FunCoup" id="Q6CY77">
    <property type="interactions" value="87"/>
</dbReference>
<accession>Q6CY77</accession>
<dbReference type="AlphaFoldDB" id="Q6CY77"/>
<feature type="compositionally biased region" description="Basic and acidic residues" evidence="1">
    <location>
        <begin position="193"/>
        <end position="202"/>
    </location>
</feature>
<keyword evidence="2" id="KW-1133">Transmembrane helix</keyword>
<feature type="region of interest" description="Disordered" evidence="1">
    <location>
        <begin position="1"/>
        <end position="26"/>
    </location>
</feature>
<organism evidence="3 4">
    <name type="scientific">Kluyveromyces lactis (strain ATCC 8585 / CBS 2359 / DSM 70799 / NBRC 1267 / NRRL Y-1140 / WM37)</name>
    <name type="common">Yeast</name>
    <name type="synonym">Candida sphaerica</name>
    <dbReference type="NCBI Taxonomy" id="284590"/>
    <lineage>
        <taxon>Eukaryota</taxon>
        <taxon>Fungi</taxon>
        <taxon>Dikarya</taxon>
        <taxon>Ascomycota</taxon>
        <taxon>Saccharomycotina</taxon>
        <taxon>Saccharomycetes</taxon>
        <taxon>Saccharomycetales</taxon>
        <taxon>Saccharomycetaceae</taxon>
        <taxon>Kluyveromyces</taxon>
    </lineage>
</organism>
<evidence type="ECO:0000313" key="4">
    <source>
        <dbReference type="Proteomes" id="UP000000598"/>
    </source>
</evidence>
<feature type="compositionally biased region" description="Low complexity" evidence="1">
    <location>
        <begin position="82"/>
        <end position="99"/>
    </location>
</feature>
<name>Q6CY77_KLULA</name>
<proteinExistence type="predicted"/>
<evidence type="ECO:0000256" key="2">
    <source>
        <dbReference type="SAM" id="Phobius"/>
    </source>
</evidence>
<reference evidence="3 4" key="1">
    <citation type="journal article" date="2004" name="Nature">
        <title>Genome evolution in yeasts.</title>
        <authorList>
            <consortium name="Genolevures"/>
            <person name="Dujon B."/>
            <person name="Sherman D."/>
            <person name="Fischer G."/>
            <person name="Durrens P."/>
            <person name="Casaregola S."/>
            <person name="Lafontaine I."/>
            <person name="de Montigny J."/>
            <person name="Marck C."/>
            <person name="Neuveglise C."/>
            <person name="Talla E."/>
            <person name="Goffard N."/>
            <person name="Frangeul L."/>
            <person name="Aigle M."/>
            <person name="Anthouard V."/>
            <person name="Babour A."/>
            <person name="Barbe V."/>
            <person name="Barnay S."/>
            <person name="Blanchin S."/>
            <person name="Beckerich J.M."/>
            <person name="Beyne E."/>
            <person name="Bleykasten C."/>
            <person name="Boisrame A."/>
            <person name="Boyer J."/>
            <person name="Cattolico L."/>
            <person name="Confanioleri F."/>
            <person name="de Daruvar A."/>
            <person name="Despons L."/>
            <person name="Fabre E."/>
            <person name="Fairhead C."/>
            <person name="Ferry-Dumazet H."/>
            <person name="Groppi A."/>
            <person name="Hantraye F."/>
            <person name="Hennequin C."/>
            <person name="Jauniaux N."/>
            <person name="Joyet P."/>
            <person name="Kachouri R."/>
            <person name="Kerrest A."/>
            <person name="Koszul R."/>
            <person name="Lemaire M."/>
            <person name="Lesur I."/>
            <person name="Ma L."/>
            <person name="Muller H."/>
            <person name="Nicaud J.M."/>
            <person name="Nikolski M."/>
            <person name="Oztas S."/>
            <person name="Ozier-Kalogeropoulos O."/>
            <person name="Pellenz S."/>
            <person name="Potier S."/>
            <person name="Richard G.F."/>
            <person name="Straub M.L."/>
            <person name="Suleau A."/>
            <person name="Swennene D."/>
            <person name="Tekaia F."/>
            <person name="Wesolowski-Louvel M."/>
            <person name="Westhof E."/>
            <person name="Wirth B."/>
            <person name="Zeniou-Meyer M."/>
            <person name="Zivanovic I."/>
            <person name="Bolotin-Fukuhara M."/>
            <person name="Thierry A."/>
            <person name="Bouchier C."/>
            <person name="Caudron B."/>
            <person name="Scarpelli C."/>
            <person name="Gaillardin C."/>
            <person name="Weissenbach J."/>
            <person name="Wincker P."/>
            <person name="Souciet J.L."/>
        </authorList>
    </citation>
    <scope>NUCLEOTIDE SEQUENCE [LARGE SCALE GENOMIC DNA]</scope>
    <source>
        <strain evidence="4">ATCC 8585 / CBS 2359 / DSM 70799 / NBRC 1267 / NRRL Y-1140 / WM37</strain>
    </source>
</reference>
<dbReference type="InParanoid" id="Q6CY77"/>
<dbReference type="PaxDb" id="284590-Q6CY77"/>
<keyword evidence="4" id="KW-1185">Reference proteome</keyword>
<protein>
    <submittedName>
        <fullName evidence="3">KLLA0A02541p</fullName>
    </submittedName>
</protein>
<dbReference type="Proteomes" id="UP000000598">
    <property type="component" value="Chromosome A"/>
</dbReference>
<gene>
    <name evidence="3" type="ORF">KLLA0_A02541g</name>
</gene>
<feature type="region of interest" description="Disordered" evidence="1">
    <location>
        <begin position="141"/>
        <end position="255"/>
    </location>
</feature>
<keyword evidence="2" id="KW-0472">Membrane</keyword>
<feature type="compositionally biased region" description="Polar residues" evidence="1">
    <location>
        <begin position="206"/>
        <end position="218"/>
    </location>
</feature>
<feature type="compositionally biased region" description="Polar residues" evidence="1">
    <location>
        <begin position="161"/>
        <end position="192"/>
    </location>
</feature>
<evidence type="ECO:0000256" key="1">
    <source>
        <dbReference type="SAM" id="MobiDB-lite"/>
    </source>
</evidence>
<evidence type="ECO:0000313" key="3">
    <source>
        <dbReference type="EMBL" id="CAH02700.1"/>
    </source>
</evidence>
<dbReference type="EMBL" id="CR382121">
    <property type="protein sequence ID" value="CAH02700.1"/>
    <property type="molecule type" value="Genomic_DNA"/>
</dbReference>
<feature type="region of interest" description="Disordered" evidence="1">
    <location>
        <begin position="310"/>
        <end position="333"/>
    </location>
</feature>
<feature type="transmembrane region" description="Helical" evidence="2">
    <location>
        <begin position="505"/>
        <end position="529"/>
    </location>
</feature>
<dbReference type="eggNOG" id="ENOG502S1HD">
    <property type="taxonomic scope" value="Eukaryota"/>
</dbReference>
<sequence length="531" mass="58947">MVSLSENEDVSSSSGGSVEDEILRRPLRQDSFFKEEHLISTGSRTGTEFSVILNDTYIPESSDESKDRSISMEGPSVAYSKVSHSFSNSNSNSNSSTSSKQRKLANNRNSQYMRLSLNSTSSGSAHSTPLIGVNLQSDKFSSANTSRDTVNTEALLDPRRSFSNTPLVHSTQTESPQLSTSNDVGNATFPQDSSRDNAENMKRSSKAVSTPALGSSDQVLDERIVEETESDETSDKKNRTSSFYPAHTESLQADETHDIIDDYEYGDTKPAIEEAVKLFKMEARRANLLELNHGDNKNLHRRQTSLLSSILVPPPKSASKSSPAEGNSQEPKTLIPALRKVSGSSTPTARQGQFQPYEEQTANVNPFIAPIPAQPTSVPIEREISNHDYESDALHYIRASRKRLDEFNDMERNLPMQRVDVSSVNSEKSKISAWSQFSDLFSITRLLCLFLTCLIVPPLFFFIGFGEVTGFDDEKLMKFIMHSQHRYGLMPGFIWAVDLSWIRRIFIISGFLETVVLFACIGVGFGVGLSR</sequence>
<dbReference type="HOGENOM" id="CLU_512944_0_0_1"/>
<feature type="region of interest" description="Disordered" evidence="1">
    <location>
        <begin position="82"/>
        <end position="104"/>
    </location>
</feature>
<keyword evidence="2" id="KW-0812">Transmembrane</keyword>